<dbReference type="EMBL" id="LAZR01002032">
    <property type="protein sequence ID" value="KKN35511.1"/>
    <property type="molecule type" value="Genomic_DNA"/>
</dbReference>
<name>A0A0F9SET7_9ZZZZ</name>
<gene>
    <name evidence="1" type="ORF">LCGC14_0782790</name>
</gene>
<sequence>MRLSPIGENTERLRSSIEEMLLAHYRGDDQVAAVPPPDAKWINHLLDLRARIDTNVLYPRDLQAVESQGLVLLNQVMEELKARTKCPHCHLPSKTFTHCEHCKRPIPAGGKS</sequence>
<reference evidence="1" key="1">
    <citation type="journal article" date="2015" name="Nature">
        <title>Complex archaea that bridge the gap between prokaryotes and eukaryotes.</title>
        <authorList>
            <person name="Spang A."/>
            <person name="Saw J.H."/>
            <person name="Jorgensen S.L."/>
            <person name="Zaremba-Niedzwiedzka K."/>
            <person name="Martijn J."/>
            <person name="Lind A.E."/>
            <person name="van Eijk R."/>
            <person name="Schleper C."/>
            <person name="Guy L."/>
            <person name="Ettema T.J."/>
        </authorList>
    </citation>
    <scope>NUCLEOTIDE SEQUENCE</scope>
</reference>
<proteinExistence type="predicted"/>
<organism evidence="1">
    <name type="scientific">marine sediment metagenome</name>
    <dbReference type="NCBI Taxonomy" id="412755"/>
    <lineage>
        <taxon>unclassified sequences</taxon>
        <taxon>metagenomes</taxon>
        <taxon>ecological metagenomes</taxon>
    </lineage>
</organism>
<dbReference type="AlphaFoldDB" id="A0A0F9SET7"/>
<protein>
    <submittedName>
        <fullName evidence="1">Uncharacterized protein</fullName>
    </submittedName>
</protein>
<accession>A0A0F9SET7</accession>
<comment type="caution">
    <text evidence="1">The sequence shown here is derived from an EMBL/GenBank/DDBJ whole genome shotgun (WGS) entry which is preliminary data.</text>
</comment>
<evidence type="ECO:0000313" key="1">
    <source>
        <dbReference type="EMBL" id="KKN35511.1"/>
    </source>
</evidence>